<dbReference type="SUPFAM" id="SSF51316">
    <property type="entry name" value="Mss4-like"/>
    <property type="match status" value="2"/>
</dbReference>
<keyword evidence="4" id="KW-0456">Lyase</keyword>
<dbReference type="AlphaFoldDB" id="A0A9W8PL12"/>
<protein>
    <recommendedName>
        <fullName evidence="6">CENP-V/GFA domain-containing protein</fullName>
    </recommendedName>
</protein>
<sequence length="386" mass="41169">MSSTGKLPDMNDSSDMNNSFTMSNLPGMDTLPTMDNLPDANSLPAMNNSAGMDNSMGMGNLPNMTTLPAMDSLPDMNNSSTMDTPGMDNSIGIDNSTGMGNLPAMNNSSTMDTPGMDNSIGIDNSAGMGNLPDINNLPGVNSLSDTDNLPTMGNSPAMSNPSTINNNSTIGIDWTPLYGGCACGYARYRITASFLLVHCCYCTACQRQTGSAFSLNGLIERDHLKLMSGEPPSIAGTPTDPTPVPTDVQPAFAALTNAITASNIVLTAQASYGVCIPTASGVGQTVYRCPKCSLTTHSSYGDGGPALTYVRVGTLDRPWEIKPDVHIFTRSRPSWLAANDDKPSFDGYYPNREELMTEAARLRYEAIKPLLQRVRKTITYGWFDGQ</sequence>
<dbReference type="GO" id="GO:0016846">
    <property type="term" value="F:carbon-sulfur lyase activity"/>
    <property type="evidence" value="ECO:0007669"/>
    <property type="project" value="InterPro"/>
</dbReference>
<feature type="domain" description="CENP-V/GFA" evidence="6">
    <location>
        <begin position="178"/>
        <end position="235"/>
    </location>
</feature>
<keyword evidence="3" id="KW-0862">Zinc</keyword>
<dbReference type="PANTHER" id="PTHR33337">
    <property type="entry name" value="GFA DOMAIN-CONTAINING PROTEIN"/>
    <property type="match status" value="1"/>
</dbReference>
<dbReference type="Gene3D" id="3.90.1590.10">
    <property type="entry name" value="glutathione-dependent formaldehyde- activating enzyme (gfa)"/>
    <property type="match status" value="1"/>
</dbReference>
<name>A0A9W8PL12_9HYPO</name>
<feature type="compositionally biased region" description="Polar residues" evidence="5">
    <location>
        <begin position="1"/>
        <end position="24"/>
    </location>
</feature>
<organism evidence="7 8">
    <name type="scientific">Fusarium irregulare</name>
    <dbReference type="NCBI Taxonomy" id="2494466"/>
    <lineage>
        <taxon>Eukaryota</taxon>
        <taxon>Fungi</taxon>
        <taxon>Dikarya</taxon>
        <taxon>Ascomycota</taxon>
        <taxon>Pezizomycotina</taxon>
        <taxon>Sordariomycetes</taxon>
        <taxon>Hypocreomycetidae</taxon>
        <taxon>Hypocreales</taxon>
        <taxon>Nectriaceae</taxon>
        <taxon>Fusarium</taxon>
        <taxon>Fusarium incarnatum-equiseti species complex</taxon>
    </lineage>
</organism>
<dbReference type="InterPro" id="IPR011057">
    <property type="entry name" value="Mss4-like_sf"/>
</dbReference>
<feature type="compositionally biased region" description="Polar residues" evidence="5">
    <location>
        <begin position="92"/>
        <end position="112"/>
    </location>
</feature>
<dbReference type="Pfam" id="PF04828">
    <property type="entry name" value="GFA"/>
    <property type="match status" value="1"/>
</dbReference>
<dbReference type="OrthoDB" id="406544at2759"/>
<comment type="caution">
    <text evidence="7">The sequence shown here is derived from an EMBL/GenBank/DDBJ whole genome shotgun (WGS) entry which is preliminary data.</text>
</comment>
<reference evidence="7" key="1">
    <citation type="submission" date="2022-10" db="EMBL/GenBank/DDBJ databases">
        <title>Fusarium specimens isolated from Avocado Roots.</title>
        <authorList>
            <person name="Stajich J."/>
            <person name="Roper C."/>
            <person name="Heimlech-Rivalta G."/>
        </authorList>
    </citation>
    <scope>NUCLEOTIDE SEQUENCE</scope>
    <source>
        <strain evidence="7">CF00143</strain>
    </source>
</reference>
<evidence type="ECO:0000256" key="5">
    <source>
        <dbReference type="SAM" id="MobiDB-lite"/>
    </source>
</evidence>
<feature type="compositionally biased region" description="Polar residues" evidence="5">
    <location>
        <begin position="138"/>
        <end position="158"/>
    </location>
</feature>
<dbReference type="GO" id="GO:0046872">
    <property type="term" value="F:metal ion binding"/>
    <property type="evidence" value="ECO:0007669"/>
    <property type="project" value="UniProtKB-KW"/>
</dbReference>
<evidence type="ECO:0000256" key="4">
    <source>
        <dbReference type="ARBA" id="ARBA00023239"/>
    </source>
</evidence>
<feature type="region of interest" description="Disordered" evidence="5">
    <location>
        <begin position="1"/>
        <end position="124"/>
    </location>
</feature>
<evidence type="ECO:0000313" key="7">
    <source>
        <dbReference type="EMBL" id="KAJ4008520.1"/>
    </source>
</evidence>
<comment type="similarity">
    <text evidence="1">Belongs to the Gfa family.</text>
</comment>
<dbReference type="PANTHER" id="PTHR33337:SF33">
    <property type="entry name" value="CENP-V_GFA DOMAIN-CONTAINING PROTEIN"/>
    <property type="match status" value="1"/>
</dbReference>
<keyword evidence="8" id="KW-1185">Reference proteome</keyword>
<accession>A0A9W8PL12</accession>
<evidence type="ECO:0000256" key="1">
    <source>
        <dbReference type="ARBA" id="ARBA00005495"/>
    </source>
</evidence>
<evidence type="ECO:0000256" key="2">
    <source>
        <dbReference type="ARBA" id="ARBA00022723"/>
    </source>
</evidence>
<dbReference type="Proteomes" id="UP001152130">
    <property type="component" value="Unassembled WGS sequence"/>
</dbReference>
<keyword evidence="2" id="KW-0479">Metal-binding</keyword>
<gene>
    <name evidence="7" type="ORF">NW766_009514</name>
</gene>
<dbReference type="InterPro" id="IPR006913">
    <property type="entry name" value="CENP-V/GFA"/>
</dbReference>
<feature type="region of interest" description="Disordered" evidence="5">
    <location>
        <begin position="137"/>
        <end position="163"/>
    </location>
</feature>
<evidence type="ECO:0000313" key="8">
    <source>
        <dbReference type="Proteomes" id="UP001152130"/>
    </source>
</evidence>
<evidence type="ECO:0000259" key="6">
    <source>
        <dbReference type="Pfam" id="PF04828"/>
    </source>
</evidence>
<proteinExistence type="inferred from homology"/>
<dbReference type="EMBL" id="JAPDHF010000015">
    <property type="protein sequence ID" value="KAJ4008520.1"/>
    <property type="molecule type" value="Genomic_DNA"/>
</dbReference>
<evidence type="ECO:0000256" key="3">
    <source>
        <dbReference type="ARBA" id="ARBA00022833"/>
    </source>
</evidence>